<dbReference type="AlphaFoldDB" id="A0A3N4NRT5"/>
<dbReference type="Gene3D" id="1.20.1250.20">
    <property type="entry name" value="MFS general substrate transporter like domains"/>
    <property type="match status" value="1"/>
</dbReference>
<dbReference type="InterPro" id="IPR036259">
    <property type="entry name" value="MFS_trans_sf"/>
</dbReference>
<evidence type="ECO:0000313" key="9">
    <source>
        <dbReference type="Proteomes" id="UP000270856"/>
    </source>
</evidence>
<feature type="transmembrane region" description="Helical" evidence="6">
    <location>
        <begin position="265"/>
        <end position="285"/>
    </location>
</feature>
<accession>A0A3N4NRT5</accession>
<dbReference type="EMBL" id="RPFJ01000019">
    <property type="protein sequence ID" value="RPD94299.1"/>
    <property type="molecule type" value="Genomic_DNA"/>
</dbReference>
<feature type="domain" description="Major facilitator superfamily (MFS) profile" evidence="7">
    <location>
        <begin position="7"/>
        <end position="382"/>
    </location>
</feature>
<keyword evidence="3 6" id="KW-0812">Transmembrane</keyword>
<evidence type="ECO:0000313" key="8">
    <source>
        <dbReference type="EMBL" id="RPD94299.1"/>
    </source>
</evidence>
<feature type="transmembrane region" description="Helical" evidence="6">
    <location>
        <begin position="204"/>
        <end position="225"/>
    </location>
</feature>
<dbReference type="OrthoDB" id="8708623at2"/>
<dbReference type="GO" id="GO:0022857">
    <property type="term" value="F:transmembrane transporter activity"/>
    <property type="evidence" value="ECO:0007669"/>
    <property type="project" value="InterPro"/>
</dbReference>
<comment type="caution">
    <text evidence="8">The sequence shown here is derived from an EMBL/GenBank/DDBJ whole genome shotgun (WGS) entry which is preliminary data.</text>
</comment>
<reference evidence="8 9" key="1">
    <citation type="submission" date="2018-11" db="EMBL/GenBank/DDBJ databases">
        <title>Aureibaculum marinum gen. nov., sp. nov., a member of the family Flavobacteriaceae isolated from the Bohai Sea.</title>
        <authorList>
            <person name="Ji X."/>
        </authorList>
    </citation>
    <scope>NUCLEOTIDE SEQUENCE [LARGE SCALE GENOMIC DNA]</scope>
    <source>
        <strain evidence="8 9">BH-SD17</strain>
    </source>
</reference>
<feature type="transmembrane region" description="Helical" evidence="6">
    <location>
        <begin position="45"/>
        <end position="64"/>
    </location>
</feature>
<dbReference type="PANTHER" id="PTHR43124">
    <property type="entry name" value="PURINE EFFLUX PUMP PBUE"/>
    <property type="match status" value="1"/>
</dbReference>
<dbReference type="CDD" id="cd17473">
    <property type="entry name" value="MFS_arabinose_efflux_permease_like"/>
    <property type="match status" value="1"/>
</dbReference>
<feature type="transmembrane region" description="Helical" evidence="6">
    <location>
        <begin position="134"/>
        <end position="157"/>
    </location>
</feature>
<dbReference type="RefSeq" id="WP_123898755.1">
    <property type="nucleotide sequence ID" value="NZ_RPFJ01000019.1"/>
</dbReference>
<feature type="transmembrane region" description="Helical" evidence="6">
    <location>
        <begin position="163"/>
        <end position="183"/>
    </location>
</feature>
<feature type="transmembrane region" description="Helical" evidence="6">
    <location>
        <begin position="356"/>
        <end position="377"/>
    </location>
</feature>
<evidence type="ECO:0000256" key="3">
    <source>
        <dbReference type="ARBA" id="ARBA00022692"/>
    </source>
</evidence>
<organism evidence="8 9">
    <name type="scientific">Aureibaculum marinum</name>
    <dbReference type="NCBI Taxonomy" id="2487930"/>
    <lineage>
        <taxon>Bacteria</taxon>
        <taxon>Pseudomonadati</taxon>
        <taxon>Bacteroidota</taxon>
        <taxon>Flavobacteriia</taxon>
        <taxon>Flavobacteriales</taxon>
        <taxon>Flavobacteriaceae</taxon>
        <taxon>Aureibaculum</taxon>
    </lineage>
</organism>
<dbReference type="Proteomes" id="UP000270856">
    <property type="component" value="Unassembled WGS sequence"/>
</dbReference>
<keyword evidence="2" id="KW-1003">Cell membrane</keyword>
<evidence type="ECO:0000256" key="1">
    <source>
        <dbReference type="ARBA" id="ARBA00004651"/>
    </source>
</evidence>
<feature type="transmembrane region" description="Helical" evidence="6">
    <location>
        <begin position="291"/>
        <end position="320"/>
    </location>
</feature>
<evidence type="ECO:0000256" key="2">
    <source>
        <dbReference type="ARBA" id="ARBA00022475"/>
    </source>
</evidence>
<proteinExistence type="predicted"/>
<feature type="transmembrane region" description="Helical" evidence="6">
    <location>
        <begin position="100"/>
        <end position="122"/>
    </location>
</feature>
<name>A0A3N4NRT5_9FLAO</name>
<gene>
    <name evidence="8" type="ORF">EGM88_12605</name>
</gene>
<keyword evidence="9" id="KW-1185">Reference proteome</keyword>
<feature type="transmembrane region" description="Helical" evidence="6">
    <location>
        <begin position="332"/>
        <end position="350"/>
    </location>
</feature>
<sequence length="390" mass="42721">MKNKTSLEIALLLASMLTMLANAIIAPSLPAISKAFDAVENVETLTKLMLTLPALTIAIIAPFAGRIIDKHGRINVLIVSLVIYTIAGTSGFWLNDLYYILLGRIILGLGVAGIMTTSTTLVGDYFEGKKREHFMGLQGAFNALGGLLFIPAAGFLADINWQYTFLVYAFAILVLLLVPFYLPEPKHHLKHLENTSDVKVSNKVWLVFISSFLTLVFFYIIPVQLPFLLKTFSGVNANQVGIAIGTMMISLAISAMLSKKVRQQLSFLSMYILGFILMALGYLIIGVSSSYLIAIIGVIVVGFGIGSLIPNANLWIMSLVPLKQRGKYIGKLTRFNFLGMFVSPLAIQPIQNALGLQYSFIAVSGILLVLAIGYFAITKLNLKQYEKLKI</sequence>
<evidence type="ECO:0000256" key="4">
    <source>
        <dbReference type="ARBA" id="ARBA00022989"/>
    </source>
</evidence>
<evidence type="ECO:0000256" key="5">
    <source>
        <dbReference type="ARBA" id="ARBA00023136"/>
    </source>
</evidence>
<evidence type="ECO:0000256" key="6">
    <source>
        <dbReference type="SAM" id="Phobius"/>
    </source>
</evidence>
<keyword evidence="4 6" id="KW-1133">Transmembrane helix</keyword>
<dbReference type="PROSITE" id="PS50850">
    <property type="entry name" value="MFS"/>
    <property type="match status" value="1"/>
</dbReference>
<feature type="transmembrane region" description="Helical" evidence="6">
    <location>
        <begin position="237"/>
        <end position="258"/>
    </location>
</feature>
<dbReference type="InterPro" id="IPR011701">
    <property type="entry name" value="MFS"/>
</dbReference>
<feature type="transmembrane region" description="Helical" evidence="6">
    <location>
        <begin position="76"/>
        <end position="94"/>
    </location>
</feature>
<dbReference type="InterPro" id="IPR050189">
    <property type="entry name" value="MFS_Efflux_Transporters"/>
</dbReference>
<dbReference type="SUPFAM" id="SSF103473">
    <property type="entry name" value="MFS general substrate transporter"/>
    <property type="match status" value="1"/>
</dbReference>
<dbReference type="PANTHER" id="PTHR43124:SF3">
    <property type="entry name" value="CHLORAMPHENICOL EFFLUX PUMP RV0191"/>
    <property type="match status" value="1"/>
</dbReference>
<dbReference type="GO" id="GO:0005886">
    <property type="term" value="C:plasma membrane"/>
    <property type="evidence" value="ECO:0007669"/>
    <property type="project" value="UniProtKB-SubCell"/>
</dbReference>
<dbReference type="InterPro" id="IPR020846">
    <property type="entry name" value="MFS_dom"/>
</dbReference>
<dbReference type="Pfam" id="PF07690">
    <property type="entry name" value="MFS_1"/>
    <property type="match status" value="1"/>
</dbReference>
<comment type="subcellular location">
    <subcellularLocation>
        <location evidence="1">Cell membrane</location>
        <topology evidence="1">Multi-pass membrane protein</topology>
    </subcellularLocation>
</comment>
<evidence type="ECO:0000259" key="7">
    <source>
        <dbReference type="PROSITE" id="PS50850"/>
    </source>
</evidence>
<protein>
    <submittedName>
        <fullName evidence="8">MFS transporter</fullName>
    </submittedName>
</protein>
<keyword evidence="5 6" id="KW-0472">Membrane</keyword>